<dbReference type="EMBL" id="CP134851">
    <property type="protein sequence ID" value="WNL24318.1"/>
    <property type="molecule type" value="Genomic_DNA"/>
</dbReference>
<organism evidence="1">
    <name type="scientific">Arcobacter sp. AZ-2023</name>
    <dbReference type="NCBI Taxonomy" id="3074453"/>
    <lineage>
        <taxon>Bacteria</taxon>
        <taxon>Pseudomonadati</taxon>
        <taxon>Campylobacterota</taxon>
        <taxon>Epsilonproteobacteria</taxon>
        <taxon>Campylobacterales</taxon>
        <taxon>Arcobacteraceae</taxon>
        <taxon>Arcobacter</taxon>
    </lineage>
</organism>
<dbReference type="EMBL" id="CP134844">
    <property type="protein sequence ID" value="WNL13302.1"/>
    <property type="molecule type" value="Genomic_DNA"/>
</dbReference>
<evidence type="ECO:0000313" key="1">
    <source>
        <dbReference type="EMBL" id="WNL13302.1"/>
    </source>
</evidence>
<dbReference type="EMBL" id="CP134852">
    <property type="protein sequence ID" value="WNL24789.1"/>
    <property type="molecule type" value="Genomic_DNA"/>
</dbReference>
<evidence type="ECO:0000313" key="2">
    <source>
        <dbReference type="EMBL" id="WNL14618.1"/>
    </source>
</evidence>
<dbReference type="AlphaFoldDB" id="A0AA96CPN7"/>
<sequence length="157" mass="17846">MKIALIVTTQFDDYKLLEMKLDELKVKEIIAGTSNSYNLVQEYVKTRPNVKISLAKGQTSHVSIAYNAINESDNVVIFANGEGARTELSIANAINEKKNLKIYSYKQKAFNIEQKDDYLKISFSGNLQKDSKIDSINLNKEQVEKLINRLTELKNNL</sequence>
<evidence type="ECO:0000313" key="6">
    <source>
        <dbReference type="EMBL" id="WNL24789.1"/>
    </source>
</evidence>
<accession>A0AA96CPN7</accession>
<dbReference type="EMBL" id="CP134850">
    <property type="protein sequence ID" value="WNL21638.1"/>
    <property type="molecule type" value="Genomic_DNA"/>
</dbReference>
<evidence type="ECO:0000313" key="3">
    <source>
        <dbReference type="EMBL" id="WNL19499.1"/>
    </source>
</evidence>
<name>A0AA96CPN7_9BACT</name>
<protein>
    <submittedName>
        <fullName evidence="1">Uncharacterized protein</fullName>
    </submittedName>
</protein>
<proteinExistence type="predicted"/>
<evidence type="ECO:0000313" key="4">
    <source>
        <dbReference type="EMBL" id="WNL21638.1"/>
    </source>
</evidence>
<dbReference type="EMBL" id="CP134845">
    <property type="protein sequence ID" value="WNL14618.1"/>
    <property type="molecule type" value="Genomic_DNA"/>
</dbReference>
<reference evidence="1" key="2">
    <citation type="submission" date="2023-09" db="EMBL/GenBank/DDBJ databases">
        <title>Characterization of Arcobacter Isolates from Retail Chicken Sold in Supermarkets in Tbilisi, Georgia.</title>
        <authorList>
            <person name="Matthias R."/>
            <person name="Zautner A.E."/>
        </authorList>
    </citation>
    <scope>NUCLEOTIDE SEQUENCE</scope>
    <source>
        <strain evidence="2">LEO 108</strain>
        <strain evidence="1">LEO 109</strain>
    </source>
</reference>
<dbReference type="EMBL" id="CP134849">
    <property type="protein sequence ID" value="WNL19499.1"/>
    <property type="molecule type" value="Genomic_DNA"/>
</dbReference>
<gene>
    <name evidence="2" type="ORF">RJG51_00155</name>
    <name evidence="1" type="ORF">RJG52_04385</name>
    <name evidence="3" type="ORF">RJG53_01895</name>
    <name evidence="5" type="ORF">RJG55_04400</name>
    <name evidence="4" type="ORF">RJG56_01740</name>
    <name evidence="6" type="ORF">RJG57_06950</name>
</gene>
<evidence type="ECO:0000313" key="5">
    <source>
        <dbReference type="EMBL" id="WNL24318.1"/>
    </source>
</evidence>
<reference evidence="3" key="1">
    <citation type="submission" date="2023-09" db="EMBL/GenBank/DDBJ databases">
        <title>Arcobacter tbilisiensis sp. nov. isolated from chicken meat in Tbilisi, Georgia.</title>
        <authorList>
            <person name="Matthias R."/>
            <person name="Zautner A.E."/>
        </authorList>
    </citation>
    <scope>NUCLEOTIDE SEQUENCE</scope>
    <source>
        <strain evidence="6">LEO 70</strain>
        <strain evidence="5">LEO 74</strain>
        <strain evidence="4">LEO 79</strain>
        <strain evidence="3">LEO 99</strain>
    </source>
</reference>